<dbReference type="NCBIfam" id="NF008573">
    <property type="entry name" value="PRK11525.1"/>
    <property type="match status" value="1"/>
</dbReference>
<dbReference type="Proteomes" id="UP000254777">
    <property type="component" value="Unassembled WGS sequence"/>
</dbReference>
<evidence type="ECO:0000313" key="3">
    <source>
        <dbReference type="Proteomes" id="UP000254777"/>
    </source>
</evidence>
<proteinExistence type="predicted"/>
<dbReference type="Pfam" id="PF02498">
    <property type="entry name" value="Bro-N"/>
    <property type="match status" value="1"/>
</dbReference>
<accession>A0A379DAW2</accession>
<dbReference type="AlphaFoldDB" id="A0A379DAW2"/>
<feature type="domain" description="Bro-N" evidence="1">
    <location>
        <begin position="29"/>
        <end position="120"/>
    </location>
</feature>
<protein>
    <submittedName>
        <fullName evidence="2">DNA-damage-inducible protein D</fullName>
    </submittedName>
</protein>
<gene>
    <name evidence="2" type="ORF">NCTC11088_00761</name>
</gene>
<reference evidence="2 3" key="1">
    <citation type="submission" date="2018-06" db="EMBL/GenBank/DDBJ databases">
        <authorList>
            <consortium name="Pathogen Informatics"/>
            <person name="Doyle S."/>
        </authorList>
    </citation>
    <scope>NUCLEOTIDE SEQUENCE [LARGE SCALE GENOMIC DNA]</scope>
    <source>
        <strain evidence="2 3">NCTC11088</strain>
    </source>
</reference>
<organism evidence="2 3">
    <name type="scientific">Peptoniphilus indolicus</name>
    <dbReference type="NCBI Taxonomy" id="33030"/>
    <lineage>
        <taxon>Bacteria</taxon>
        <taxon>Bacillati</taxon>
        <taxon>Bacillota</taxon>
        <taxon>Tissierellia</taxon>
        <taxon>Tissierellales</taxon>
        <taxon>Peptoniphilaceae</taxon>
        <taxon>Peptoniphilus</taxon>
    </lineage>
</organism>
<dbReference type="InterPro" id="IPR003497">
    <property type="entry name" value="BRO_N_domain"/>
</dbReference>
<dbReference type="RefSeq" id="WP_004820750.1">
    <property type="nucleotide sequence ID" value="NZ_UGTH01000001.1"/>
</dbReference>
<evidence type="ECO:0000259" key="1">
    <source>
        <dbReference type="Pfam" id="PF02498"/>
    </source>
</evidence>
<sequence>MYKIVTIEIARGKFMPNLKAKEYKKFEDIKHIRKDGSEYWSARELSAVLDYYQWRNFQKVIDKAMIACENSGHEVTYDFAEASKIVEAGATSKSIKDYELTRYACYLIVQNGDPRKEVIALGQTYFAIQTYRQELADHFNQLDEDRRRLVVRGDIKQWNQILVETAHDAGVITNEEFAIFQNAGYMGLYGGLDVEDIHSRKGLAARQKILDYMGSTELIANLFRISQTEEKLRKDKVEGAYAATKVHYSVGKEVRGAIEKIGGTMPEDLPVPEKNIQQIEKEQMKRLKDKAKQGKLMLDE</sequence>
<name>A0A379DAW2_9FIRM</name>
<evidence type="ECO:0000313" key="2">
    <source>
        <dbReference type="EMBL" id="SUB74999.1"/>
    </source>
</evidence>
<dbReference type="EMBL" id="UGTH01000001">
    <property type="protein sequence ID" value="SUB74999.1"/>
    <property type="molecule type" value="Genomic_DNA"/>
</dbReference>